<dbReference type="RefSeq" id="WP_068264040.1">
    <property type="nucleotide sequence ID" value="NZ_LWSK01000054.1"/>
</dbReference>
<comment type="caution">
    <text evidence="2">The sequence shown here is derived from an EMBL/GenBank/DDBJ whole genome shotgun (WGS) entry which is preliminary data.</text>
</comment>
<dbReference type="Proteomes" id="UP000322699">
    <property type="component" value="Unassembled WGS sequence"/>
</dbReference>
<evidence type="ECO:0000313" key="3">
    <source>
        <dbReference type="Proteomes" id="UP000322699"/>
    </source>
</evidence>
<evidence type="ECO:0000313" key="2">
    <source>
        <dbReference type="EMBL" id="KAA1259331.1"/>
    </source>
</evidence>
<protein>
    <recommendedName>
        <fullName evidence="4">Helix-turn-helix domain protein</fullName>
    </recommendedName>
</protein>
<evidence type="ECO:0000256" key="1">
    <source>
        <dbReference type="SAM" id="MobiDB-lite"/>
    </source>
</evidence>
<organism evidence="2 3">
    <name type="scientific">Rubripirellula obstinata</name>
    <dbReference type="NCBI Taxonomy" id="406547"/>
    <lineage>
        <taxon>Bacteria</taxon>
        <taxon>Pseudomonadati</taxon>
        <taxon>Planctomycetota</taxon>
        <taxon>Planctomycetia</taxon>
        <taxon>Pirellulales</taxon>
        <taxon>Pirellulaceae</taxon>
        <taxon>Rubripirellula</taxon>
    </lineage>
</organism>
<reference evidence="2 3" key="1">
    <citation type="submission" date="2019-08" db="EMBL/GenBank/DDBJ databases">
        <title>Deep-cultivation of Planctomycetes and their phenomic and genomic characterization uncovers novel biology.</title>
        <authorList>
            <person name="Wiegand S."/>
            <person name="Jogler M."/>
            <person name="Boedeker C."/>
            <person name="Pinto D."/>
            <person name="Vollmers J."/>
            <person name="Rivas-Marin E."/>
            <person name="Kohn T."/>
            <person name="Peeters S.H."/>
            <person name="Heuer A."/>
            <person name="Rast P."/>
            <person name="Oberbeckmann S."/>
            <person name="Bunk B."/>
            <person name="Jeske O."/>
            <person name="Meyerdierks A."/>
            <person name="Storesund J.E."/>
            <person name="Kallscheuer N."/>
            <person name="Luecker S."/>
            <person name="Lage O.M."/>
            <person name="Pohl T."/>
            <person name="Merkel B.J."/>
            <person name="Hornburger P."/>
            <person name="Mueller R.-W."/>
            <person name="Bruemmer F."/>
            <person name="Labrenz M."/>
            <person name="Spormann A.M."/>
            <person name="Op Den Camp H."/>
            <person name="Overmann J."/>
            <person name="Amann R."/>
            <person name="Jetten M.S.M."/>
            <person name="Mascher T."/>
            <person name="Medema M.H."/>
            <person name="Devos D.P."/>
            <person name="Kaster A.-K."/>
            <person name="Ovreas L."/>
            <person name="Rohde M."/>
            <person name="Galperin M.Y."/>
            <person name="Jogler C."/>
        </authorList>
    </citation>
    <scope>NUCLEOTIDE SEQUENCE [LARGE SCALE GENOMIC DNA]</scope>
    <source>
        <strain evidence="2 3">LF1</strain>
    </source>
</reference>
<proteinExistence type="predicted"/>
<accession>A0A5B1CGJ5</accession>
<dbReference type="AlphaFoldDB" id="A0A5B1CGJ5"/>
<sequence>MAEIQFQADDITGMFGPVVDDLRAMVRQELDRAKQRPEMQPAPLIVDARRLAEILSVSLSWVERRAAAGTIPSLHGGGKTRRFLVDDVIAKMRTGSPADQKKAEASTNEKGAGTV</sequence>
<feature type="region of interest" description="Disordered" evidence="1">
    <location>
        <begin position="94"/>
        <end position="115"/>
    </location>
</feature>
<dbReference type="EMBL" id="VRLW01000001">
    <property type="protein sequence ID" value="KAA1259331.1"/>
    <property type="molecule type" value="Genomic_DNA"/>
</dbReference>
<keyword evidence="3" id="KW-1185">Reference proteome</keyword>
<evidence type="ECO:0008006" key="4">
    <source>
        <dbReference type="Google" id="ProtNLM"/>
    </source>
</evidence>
<name>A0A5B1CGJ5_9BACT</name>
<gene>
    <name evidence="2" type="ORF">LF1_18630</name>
</gene>